<keyword evidence="3" id="KW-1185">Reference proteome</keyword>
<keyword evidence="1" id="KW-1133">Transmembrane helix</keyword>
<feature type="transmembrane region" description="Helical" evidence="1">
    <location>
        <begin position="20"/>
        <end position="40"/>
    </location>
</feature>
<dbReference type="RefSeq" id="WP_193667118.1">
    <property type="nucleotide sequence ID" value="NZ_JACDTV010000001.1"/>
</dbReference>
<keyword evidence="1" id="KW-0472">Membrane</keyword>
<comment type="caution">
    <text evidence="2">The sequence shown here is derived from an EMBL/GenBank/DDBJ whole genome shotgun (WGS) entry which is preliminary data.</text>
</comment>
<name>A0ABS2MDS3_9ACTN</name>
<gene>
    <name evidence="2" type="ORF">JOE61_003158</name>
</gene>
<evidence type="ECO:0000313" key="2">
    <source>
        <dbReference type="EMBL" id="MBM7509344.1"/>
    </source>
</evidence>
<proteinExistence type="predicted"/>
<sequence length="52" mass="5618">MSEQKQDHAQNQAQGHSENHTVSIAVSWGLVGIPLAYGLVETLRRAANLFSG</sequence>
<keyword evidence="1" id="KW-0812">Transmembrane</keyword>
<evidence type="ECO:0000256" key="1">
    <source>
        <dbReference type="SAM" id="Phobius"/>
    </source>
</evidence>
<evidence type="ECO:0000313" key="3">
    <source>
        <dbReference type="Proteomes" id="UP000732378"/>
    </source>
</evidence>
<reference evidence="2 3" key="1">
    <citation type="submission" date="2021-01" db="EMBL/GenBank/DDBJ databases">
        <title>Sequencing the genomes of 1000 actinobacteria strains.</title>
        <authorList>
            <person name="Klenk H.-P."/>
        </authorList>
    </citation>
    <scope>NUCLEOTIDE SEQUENCE [LARGE SCALE GENOMIC DNA]</scope>
    <source>
        <strain evidence="2 3">DSM 18239</strain>
    </source>
</reference>
<protein>
    <submittedName>
        <fullName evidence="2">Uncharacterized protein</fullName>
    </submittedName>
</protein>
<dbReference type="EMBL" id="JAFBBZ010000001">
    <property type="protein sequence ID" value="MBM7509344.1"/>
    <property type="molecule type" value="Genomic_DNA"/>
</dbReference>
<accession>A0ABS2MDS3</accession>
<organism evidence="2 3">
    <name type="scientific">Nocardioides salarius</name>
    <dbReference type="NCBI Taxonomy" id="374513"/>
    <lineage>
        <taxon>Bacteria</taxon>
        <taxon>Bacillati</taxon>
        <taxon>Actinomycetota</taxon>
        <taxon>Actinomycetes</taxon>
        <taxon>Propionibacteriales</taxon>
        <taxon>Nocardioidaceae</taxon>
        <taxon>Nocardioides</taxon>
    </lineage>
</organism>
<dbReference type="Proteomes" id="UP000732378">
    <property type="component" value="Unassembled WGS sequence"/>
</dbReference>